<evidence type="ECO:0000256" key="1">
    <source>
        <dbReference type="SAM" id="MobiDB-lite"/>
    </source>
</evidence>
<reference evidence="2 3" key="1">
    <citation type="submission" date="2021-07" db="EMBL/GenBank/DDBJ databases">
        <authorList>
            <person name="Palmer J.M."/>
        </authorList>
    </citation>
    <scope>NUCLEOTIDE SEQUENCE [LARGE SCALE GENOMIC DNA]</scope>
    <source>
        <strain evidence="2 3">AT_MEX2019</strain>
        <tissue evidence="2">Muscle</tissue>
    </source>
</reference>
<evidence type="ECO:0000313" key="2">
    <source>
        <dbReference type="EMBL" id="MED6245323.1"/>
    </source>
</evidence>
<dbReference type="EMBL" id="JAHUTI010040506">
    <property type="protein sequence ID" value="MED6245323.1"/>
    <property type="molecule type" value="Genomic_DNA"/>
</dbReference>
<sequence>MGIYTDGKCEEGTHFIHSSPLTQFLLRVIILLSRIKMCIQTQPSLPVLPPVCVNIFHTSHGLNPSCGDRANPSGESADYKDPQNTQSTIRRGLCLLYV</sequence>
<comment type="caution">
    <text evidence="2">The sequence shown here is derived from an EMBL/GenBank/DDBJ whole genome shotgun (WGS) entry which is preliminary data.</text>
</comment>
<name>A0ABU7B6L6_9TELE</name>
<dbReference type="Proteomes" id="UP001345963">
    <property type="component" value="Unassembled WGS sequence"/>
</dbReference>
<protein>
    <submittedName>
        <fullName evidence="2">Uncharacterized protein</fullName>
    </submittedName>
</protein>
<organism evidence="2 3">
    <name type="scientific">Ataeniobius toweri</name>
    <dbReference type="NCBI Taxonomy" id="208326"/>
    <lineage>
        <taxon>Eukaryota</taxon>
        <taxon>Metazoa</taxon>
        <taxon>Chordata</taxon>
        <taxon>Craniata</taxon>
        <taxon>Vertebrata</taxon>
        <taxon>Euteleostomi</taxon>
        <taxon>Actinopterygii</taxon>
        <taxon>Neopterygii</taxon>
        <taxon>Teleostei</taxon>
        <taxon>Neoteleostei</taxon>
        <taxon>Acanthomorphata</taxon>
        <taxon>Ovalentaria</taxon>
        <taxon>Atherinomorphae</taxon>
        <taxon>Cyprinodontiformes</taxon>
        <taxon>Goodeidae</taxon>
        <taxon>Ataeniobius</taxon>
    </lineage>
</organism>
<proteinExistence type="predicted"/>
<accession>A0ABU7B6L6</accession>
<gene>
    <name evidence="2" type="ORF">ATANTOWER_001640</name>
</gene>
<keyword evidence="3" id="KW-1185">Reference proteome</keyword>
<evidence type="ECO:0000313" key="3">
    <source>
        <dbReference type="Proteomes" id="UP001345963"/>
    </source>
</evidence>
<feature type="region of interest" description="Disordered" evidence="1">
    <location>
        <begin position="66"/>
        <end position="85"/>
    </location>
</feature>